<dbReference type="InterPro" id="IPR050346">
    <property type="entry name" value="FMO-like"/>
</dbReference>
<dbReference type="Proteomes" id="UP001187682">
    <property type="component" value="Unassembled WGS sequence"/>
</dbReference>
<keyword evidence="7" id="KW-0503">Monooxygenase</keyword>
<dbReference type="EMBL" id="ONZQ02000021">
    <property type="protein sequence ID" value="SPO07543.1"/>
    <property type="molecule type" value="Genomic_DNA"/>
</dbReference>
<evidence type="ECO:0000256" key="5">
    <source>
        <dbReference type="ARBA" id="ARBA00023002"/>
    </source>
</evidence>
<dbReference type="InterPro" id="IPR020946">
    <property type="entry name" value="Flavin_mOase-like"/>
</dbReference>
<evidence type="ECO:0000313" key="8">
    <source>
        <dbReference type="Proteomes" id="UP001187682"/>
    </source>
</evidence>
<comment type="caution">
    <text evidence="7">The sequence shown here is derived from an EMBL/GenBank/DDBJ whole genome shotgun (WGS) entry which is preliminary data.</text>
</comment>
<comment type="similarity">
    <text evidence="1">Belongs to the FMO family.</text>
</comment>
<keyword evidence="4" id="KW-0521">NADP</keyword>
<evidence type="ECO:0000313" key="7">
    <source>
        <dbReference type="EMBL" id="SPO07543.1"/>
    </source>
</evidence>
<gene>
    <name evidence="7" type="ORF">DNG_10237</name>
</gene>
<feature type="domain" description="FAD dependent oxidoreductase" evidence="6">
    <location>
        <begin position="55"/>
        <end position="88"/>
    </location>
</feature>
<sequence>MATLADIPTIVDTPGGIHPFVAQAPNPILPPGPVKLSDASSPPPTTTRLGNIRSVAVIGAGISGVATAAHLLLAGLDVTVFERSGNIGGVWVFDARTPLTPPFPHVAPPAADSQYVSTPDGLTAEQASVYHASPGPAYEGLTNNIGTAVMRSTLLDWPEGTGKVITADQVKDYIQELAQKYGVVDRVRLWTRVEGISKPPGEAQWTVRTRKFIRDGEDAFHLESQTSSFDAVVVASGHYDVPRVPDIPGLSEWKERYPGRVAHSKAYRSPEAFRDSTVLIIGAGVSSYDIANQIHEVGGKSYQVSRDPTRVNTARQEGLAESCERVPAVTKLVLDPASNPDEQTLLEDTAPIPGKVVLEDGRELIGIHHVVVATGYITTYPFLGDLENPTVAAEAADDKVVITSDGYTMHNLHKDLFYIPDPTLAFVGVLYNTSTFSLFDFQARVLARIFKGEATLPSRDEMHRLHRARKAKHKPGEKFHSLSLQDVAYAEEILESVNRDLEKAGLPTMTAFDEKWHAGFADLKAFVASVRPDLDLDGERADGG</sequence>
<dbReference type="PRINTS" id="PR00370">
    <property type="entry name" value="FMOXYGENASE"/>
</dbReference>
<dbReference type="GO" id="GO:0050661">
    <property type="term" value="F:NADP binding"/>
    <property type="evidence" value="ECO:0007669"/>
    <property type="project" value="InterPro"/>
</dbReference>
<name>A0AAE8T053_9PEZI</name>
<dbReference type="InterPro" id="IPR000960">
    <property type="entry name" value="Flavin_mOase"/>
</dbReference>
<evidence type="ECO:0000259" key="6">
    <source>
        <dbReference type="Pfam" id="PF01266"/>
    </source>
</evidence>
<keyword evidence="2" id="KW-0285">Flavoprotein</keyword>
<evidence type="ECO:0000256" key="2">
    <source>
        <dbReference type="ARBA" id="ARBA00022630"/>
    </source>
</evidence>
<dbReference type="InterPro" id="IPR036188">
    <property type="entry name" value="FAD/NAD-bd_sf"/>
</dbReference>
<dbReference type="Gene3D" id="3.50.50.60">
    <property type="entry name" value="FAD/NAD(P)-binding domain"/>
    <property type="match status" value="2"/>
</dbReference>
<evidence type="ECO:0000256" key="1">
    <source>
        <dbReference type="ARBA" id="ARBA00009183"/>
    </source>
</evidence>
<dbReference type="Pfam" id="PF01266">
    <property type="entry name" value="DAO"/>
    <property type="match status" value="1"/>
</dbReference>
<proteinExistence type="inferred from homology"/>
<organism evidence="7 8">
    <name type="scientific">Cephalotrichum gorgonifer</name>
    <dbReference type="NCBI Taxonomy" id="2041049"/>
    <lineage>
        <taxon>Eukaryota</taxon>
        <taxon>Fungi</taxon>
        <taxon>Dikarya</taxon>
        <taxon>Ascomycota</taxon>
        <taxon>Pezizomycotina</taxon>
        <taxon>Sordariomycetes</taxon>
        <taxon>Hypocreomycetidae</taxon>
        <taxon>Microascales</taxon>
        <taxon>Microascaceae</taxon>
        <taxon>Cephalotrichum</taxon>
    </lineage>
</organism>
<accession>A0AAE8T053</accession>
<dbReference type="SUPFAM" id="SSF51905">
    <property type="entry name" value="FAD/NAD(P)-binding domain"/>
    <property type="match status" value="2"/>
</dbReference>
<evidence type="ECO:0000256" key="3">
    <source>
        <dbReference type="ARBA" id="ARBA00022827"/>
    </source>
</evidence>
<keyword evidence="3" id="KW-0274">FAD</keyword>
<dbReference type="InterPro" id="IPR006076">
    <property type="entry name" value="FAD-dep_OxRdtase"/>
</dbReference>
<dbReference type="Pfam" id="PF00743">
    <property type="entry name" value="FMO-like"/>
    <property type="match status" value="2"/>
</dbReference>
<dbReference type="AlphaFoldDB" id="A0AAE8T053"/>
<keyword evidence="8" id="KW-1185">Reference proteome</keyword>
<reference evidence="7" key="1">
    <citation type="submission" date="2018-03" db="EMBL/GenBank/DDBJ databases">
        <authorList>
            <person name="Guldener U."/>
        </authorList>
    </citation>
    <scope>NUCLEOTIDE SEQUENCE</scope>
</reference>
<dbReference type="PIRSF" id="PIRSF000332">
    <property type="entry name" value="FMO"/>
    <property type="match status" value="1"/>
</dbReference>
<evidence type="ECO:0000256" key="4">
    <source>
        <dbReference type="ARBA" id="ARBA00022857"/>
    </source>
</evidence>
<protein>
    <submittedName>
        <fullName evidence="7">Related to monooxygenase</fullName>
    </submittedName>
</protein>
<dbReference type="GO" id="GO:0050660">
    <property type="term" value="F:flavin adenine dinucleotide binding"/>
    <property type="evidence" value="ECO:0007669"/>
    <property type="project" value="InterPro"/>
</dbReference>
<dbReference type="PANTHER" id="PTHR23023">
    <property type="entry name" value="DIMETHYLANILINE MONOOXYGENASE"/>
    <property type="match status" value="1"/>
</dbReference>
<dbReference type="GO" id="GO:0004499">
    <property type="term" value="F:N,N-dimethylaniline monooxygenase activity"/>
    <property type="evidence" value="ECO:0007669"/>
    <property type="project" value="InterPro"/>
</dbReference>
<keyword evidence="5" id="KW-0560">Oxidoreductase</keyword>